<dbReference type="InterPro" id="IPR029752">
    <property type="entry name" value="D-isomer_DH_CS1"/>
</dbReference>
<dbReference type="RefSeq" id="WP_341367793.1">
    <property type="nucleotide sequence ID" value="NZ_CP150951.2"/>
</dbReference>
<dbReference type="Gene3D" id="3.40.50.720">
    <property type="entry name" value="NAD(P)-binding Rossmann-like Domain"/>
    <property type="match status" value="2"/>
</dbReference>
<reference evidence="7" key="1">
    <citation type="submission" date="2024-04" db="EMBL/GenBank/DDBJ databases">
        <title>Phylogenomic analyses of a clade within the roseobacter group suggest taxonomic reassignments of species of the genera Aestuariivita, Citreicella, Loktanella, Nautella, Pelagibaca, Ruegeria, Thalassobius, Thiobacimonas and Tropicibacter, and the proposal o.</title>
        <authorList>
            <person name="Jeon C.O."/>
        </authorList>
    </citation>
    <scope>NUCLEOTIDE SEQUENCE [LARGE SCALE GENOMIC DNA]</scope>
    <source>
        <strain evidence="7">BS5-3</strain>
    </source>
</reference>
<dbReference type="CDD" id="cd12156">
    <property type="entry name" value="HPPR"/>
    <property type="match status" value="1"/>
</dbReference>
<keyword evidence="1 3" id="KW-0560">Oxidoreductase</keyword>
<evidence type="ECO:0000259" key="5">
    <source>
        <dbReference type="Pfam" id="PF02826"/>
    </source>
</evidence>
<dbReference type="InterPro" id="IPR050223">
    <property type="entry name" value="D-isomer_2-hydroxyacid_DH"/>
</dbReference>
<feature type="domain" description="D-isomer specific 2-hydroxyacid dehydrogenase NAD-binding" evidence="5">
    <location>
        <begin position="107"/>
        <end position="280"/>
    </location>
</feature>
<comment type="similarity">
    <text evidence="3">Belongs to the D-isomer specific 2-hydroxyacid dehydrogenase family.</text>
</comment>
<evidence type="ECO:0000256" key="3">
    <source>
        <dbReference type="RuleBase" id="RU003719"/>
    </source>
</evidence>
<evidence type="ECO:0000256" key="1">
    <source>
        <dbReference type="ARBA" id="ARBA00023002"/>
    </source>
</evidence>
<evidence type="ECO:0000259" key="4">
    <source>
        <dbReference type="Pfam" id="PF00389"/>
    </source>
</evidence>
<dbReference type="Pfam" id="PF00389">
    <property type="entry name" value="2-Hacid_dh"/>
    <property type="match status" value="1"/>
</dbReference>
<organism evidence="6 7">
    <name type="scientific">Yoonia phaeophyticola</name>
    <dbReference type="NCBI Taxonomy" id="3137369"/>
    <lineage>
        <taxon>Bacteria</taxon>
        <taxon>Pseudomonadati</taxon>
        <taxon>Pseudomonadota</taxon>
        <taxon>Alphaproteobacteria</taxon>
        <taxon>Rhodobacterales</taxon>
        <taxon>Paracoccaceae</taxon>
        <taxon>Yoonia</taxon>
    </lineage>
</organism>
<protein>
    <submittedName>
        <fullName evidence="6">2-hydroxyacid dehydrogenase</fullName>
    </submittedName>
</protein>
<evidence type="ECO:0000313" key="6">
    <source>
        <dbReference type="EMBL" id="WZC49683.1"/>
    </source>
</evidence>
<proteinExistence type="inferred from homology"/>
<feature type="domain" description="D-isomer specific 2-hydroxyacid dehydrogenase catalytic" evidence="4">
    <location>
        <begin position="35"/>
        <end position="312"/>
    </location>
</feature>
<dbReference type="Proteomes" id="UP001440612">
    <property type="component" value="Chromosome"/>
</dbReference>
<dbReference type="EMBL" id="CP150951">
    <property type="protein sequence ID" value="WZC49683.1"/>
    <property type="molecule type" value="Genomic_DNA"/>
</dbReference>
<dbReference type="PANTHER" id="PTHR10996">
    <property type="entry name" value="2-HYDROXYACID DEHYDROGENASE-RELATED"/>
    <property type="match status" value="1"/>
</dbReference>
<dbReference type="InterPro" id="IPR006140">
    <property type="entry name" value="D-isomer_DH_NAD-bd"/>
</dbReference>
<keyword evidence="2" id="KW-0520">NAD</keyword>
<keyword evidence="7" id="KW-1185">Reference proteome</keyword>
<evidence type="ECO:0000256" key="2">
    <source>
        <dbReference type="ARBA" id="ARBA00023027"/>
    </source>
</evidence>
<dbReference type="InterPro" id="IPR036291">
    <property type="entry name" value="NAD(P)-bd_dom_sf"/>
</dbReference>
<gene>
    <name evidence="6" type="ORF">AABB29_03250</name>
</gene>
<dbReference type="InterPro" id="IPR006139">
    <property type="entry name" value="D-isomer_2_OHA_DH_cat_dom"/>
</dbReference>
<dbReference type="PANTHER" id="PTHR10996:SF178">
    <property type="entry name" value="2-HYDROXYACID DEHYDROGENASE YGL185C-RELATED"/>
    <property type="match status" value="1"/>
</dbReference>
<dbReference type="PROSITE" id="PS00065">
    <property type="entry name" value="D_2_HYDROXYACID_DH_1"/>
    <property type="match status" value="1"/>
</dbReference>
<sequence length="312" mass="33159">MTQTLAIGNYTPDETQKLESEFAPLFLDDPTQIGTLDAALRDQIKAVAYKGHHPFGPDAMAQLPALGIIANYGVGYDAIDVAVATHNGIKITNTPDVLNDDVADLAVGMILMHGRQMAQASSWMRSGHWAGKGAFALNRKVSGSTAGILGLGRIGREIAVRLEAFKMDIHYWSRSEKDTLGYIYHDDPVALAGAVDYLVVALVGGAETQRMVSADVLSALGENGVLVNISRGSTVDEAALFTALETGTINGAALDVFDNEPQIDPRFYALDNVVLQPHQGSGTVETRAAMAALQRDNISAFLNGAPLVTPVN</sequence>
<name>A0ABZ2V8V6_9RHOB</name>
<accession>A0ABZ2V8V6</accession>
<dbReference type="Pfam" id="PF02826">
    <property type="entry name" value="2-Hacid_dh_C"/>
    <property type="match status" value="1"/>
</dbReference>
<dbReference type="SUPFAM" id="SSF52283">
    <property type="entry name" value="Formate/glycerate dehydrogenase catalytic domain-like"/>
    <property type="match status" value="1"/>
</dbReference>
<evidence type="ECO:0000313" key="7">
    <source>
        <dbReference type="Proteomes" id="UP001440612"/>
    </source>
</evidence>
<dbReference type="SUPFAM" id="SSF51735">
    <property type="entry name" value="NAD(P)-binding Rossmann-fold domains"/>
    <property type="match status" value="1"/>
</dbReference>